<dbReference type="GO" id="GO:0005634">
    <property type="term" value="C:nucleus"/>
    <property type="evidence" value="ECO:0007669"/>
    <property type="project" value="TreeGrafter"/>
</dbReference>
<evidence type="ECO:0000313" key="2">
    <source>
        <dbReference type="EMBL" id="TFK33213.1"/>
    </source>
</evidence>
<dbReference type="SUPFAM" id="SSF52374">
    <property type="entry name" value="Nucleotidylyl transferase"/>
    <property type="match status" value="1"/>
</dbReference>
<feature type="region of interest" description="Disordered" evidence="1">
    <location>
        <begin position="86"/>
        <end position="109"/>
    </location>
</feature>
<dbReference type="Proteomes" id="UP000308652">
    <property type="component" value="Unassembled WGS sequence"/>
</dbReference>
<dbReference type="OrthoDB" id="5591297at2759"/>
<dbReference type="GO" id="GO:0016887">
    <property type="term" value="F:ATP hydrolysis activity"/>
    <property type="evidence" value="ECO:0007669"/>
    <property type="project" value="TreeGrafter"/>
</dbReference>
<dbReference type="InterPro" id="IPR014729">
    <property type="entry name" value="Rossmann-like_a/b/a_fold"/>
</dbReference>
<evidence type="ECO:0000313" key="3">
    <source>
        <dbReference type="Proteomes" id="UP000308652"/>
    </source>
</evidence>
<dbReference type="AlphaFoldDB" id="A0A5C3LLT2"/>
<dbReference type="EMBL" id="ML213652">
    <property type="protein sequence ID" value="TFK33213.1"/>
    <property type="molecule type" value="Genomic_DNA"/>
</dbReference>
<name>A0A5C3LLT2_9AGAR</name>
<protein>
    <recommendedName>
        <fullName evidence="4">Nicotinamide-nucleotide adenylyltransferase</fullName>
    </recommendedName>
</protein>
<evidence type="ECO:0008006" key="4">
    <source>
        <dbReference type="Google" id="ProtNLM"/>
    </source>
</evidence>
<evidence type="ECO:0000256" key="1">
    <source>
        <dbReference type="SAM" id="MobiDB-lite"/>
    </source>
</evidence>
<gene>
    <name evidence="2" type="ORF">BDQ12DRAFT_691414</name>
</gene>
<reference evidence="2 3" key="1">
    <citation type="journal article" date="2019" name="Nat. Ecol. Evol.">
        <title>Megaphylogeny resolves global patterns of mushroom evolution.</title>
        <authorList>
            <person name="Varga T."/>
            <person name="Krizsan K."/>
            <person name="Foldi C."/>
            <person name="Dima B."/>
            <person name="Sanchez-Garcia M."/>
            <person name="Sanchez-Ramirez S."/>
            <person name="Szollosi G.J."/>
            <person name="Szarkandi J.G."/>
            <person name="Papp V."/>
            <person name="Albert L."/>
            <person name="Andreopoulos W."/>
            <person name="Angelini C."/>
            <person name="Antonin V."/>
            <person name="Barry K.W."/>
            <person name="Bougher N.L."/>
            <person name="Buchanan P."/>
            <person name="Buyck B."/>
            <person name="Bense V."/>
            <person name="Catcheside P."/>
            <person name="Chovatia M."/>
            <person name="Cooper J."/>
            <person name="Damon W."/>
            <person name="Desjardin D."/>
            <person name="Finy P."/>
            <person name="Geml J."/>
            <person name="Haridas S."/>
            <person name="Hughes K."/>
            <person name="Justo A."/>
            <person name="Karasinski D."/>
            <person name="Kautmanova I."/>
            <person name="Kiss B."/>
            <person name="Kocsube S."/>
            <person name="Kotiranta H."/>
            <person name="LaButti K.M."/>
            <person name="Lechner B.E."/>
            <person name="Liimatainen K."/>
            <person name="Lipzen A."/>
            <person name="Lukacs Z."/>
            <person name="Mihaltcheva S."/>
            <person name="Morgado L.N."/>
            <person name="Niskanen T."/>
            <person name="Noordeloos M.E."/>
            <person name="Ohm R.A."/>
            <person name="Ortiz-Santana B."/>
            <person name="Ovrebo C."/>
            <person name="Racz N."/>
            <person name="Riley R."/>
            <person name="Savchenko A."/>
            <person name="Shiryaev A."/>
            <person name="Soop K."/>
            <person name="Spirin V."/>
            <person name="Szebenyi C."/>
            <person name="Tomsovsky M."/>
            <person name="Tulloss R.E."/>
            <person name="Uehling J."/>
            <person name="Grigoriev I.V."/>
            <person name="Vagvolgyi C."/>
            <person name="Papp T."/>
            <person name="Martin F.M."/>
            <person name="Miettinen O."/>
            <person name="Hibbett D.S."/>
            <person name="Nagy L.G."/>
        </authorList>
    </citation>
    <scope>NUCLEOTIDE SEQUENCE [LARGE SCALE GENOMIC DNA]</scope>
    <source>
        <strain evidence="2 3">CBS 166.37</strain>
    </source>
</reference>
<sequence>MSSQNLDNDTSIAMTSAIRATASALLHRLQQGLSHPPVELVYTPHQHWPLPHSTFPSGFDSTSSIPLSRPLRISVLDSSFNPPTLAHLALGNSRPPHSSTHHSEGQERKEDYDARLLLLSVRNADKSLKPGDATYTQRLEMMRLLVEDVRSSSPQSGSPSKADPRNSNVAIAIIDEPTFVGKSKHLLSFLKTRLASFSPPPPNTIPLPTPQLTFLVGLDTLERLFSPRYYSSETSMLISLRKFLSPEEKGGDNSYVVCARRVLAPSSTASTPSLSENAAIGNKYTEEKELRSILPSAGEFLDSGRVALINIGEKESTYSSSAVRGAIGRLGLSSETTEEDTHVSGEVWKSFVPRNIAEYITKERLYISEV</sequence>
<dbReference type="GO" id="GO:0000309">
    <property type="term" value="F:nicotinamide-nucleotide adenylyltransferase activity"/>
    <property type="evidence" value="ECO:0007669"/>
    <property type="project" value="TreeGrafter"/>
</dbReference>
<accession>A0A5C3LLT2</accession>
<dbReference type="PANTHER" id="PTHR31285">
    <property type="entry name" value="NICOTINAMIDE MONONUCLEOTIDE ADENYLYLTRANSFERASE"/>
    <property type="match status" value="1"/>
</dbReference>
<dbReference type="GO" id="GO:0005737">
    <property type="term" value="C:cytoplasm"/>
    <property type="evidence" value="ECO:0007669"/>
    <property type="project" value="TreeGrafter"/>
</dbReference>
<dbReference type="Gene3D" id="3.40.50.620">
    <property type="entry name" value="HUPs"/>
    <property type="match status" value="1"/>
</dbReference>
<organism evidence="2 3">
    <name type="scientific">Crucibulum laeve</name>
    <dbReference type="NCBI Taxonomy" id="68775"/>
    <lineage>
        <taxon>Eukaryota</taxon>
        <taxon>Fungi</taxon>
        <taxon>Dikarya</taxon>
        <taxon>Basidiomycota</taxon>
        <taxon>Agaricomycotina</taxon>
        <taxon>Agaricomycetes</taxon>
        <taxon>Agaricomycetidae</taxon>
        <taxon>Agaricales</taxon>
        <taxon>Agaricineae</taxon>
        <taxon>Nidulariaceae</taxon>
        <taxon>Crucibulum</taxon>
    </lineage>
</organism>
<proteinExistence type="predicted"/>
<dbReference type="STRING" id="68775.A0A5C3LLT2"/>
<dbReference type="PANTHER" id="PTHR31285:SF0">
    <property type="entry name" value="NICOTINAMIDE MONONUCLEOTIDE ADENYLYLTRANSFERASE"/>
    <property type="match status" value="1"/>
</dbReference>
<keyword evidence="3" id="KW-1185">Reference proteome</keyword>